<accession>A0A0F9LLA7</accession>
<proteinExistence type="predicted"/>
<evidence type="ECO:0000313" key="2">
    <source>
        <dbReference type="EMBL" id="KKM94173.1"/>
    </source>
</evidence>
<dbReference type="Pfam" id="PF07005">
    <property type="entry name" value="SBD_N"/>
    <property type="match status" value="1"/>
</dbReference>
<dbReference type="InterPro" id="IPR010737">
    <property type="entry name" value="4-carb_acid_sugar_kinase_N"/>
</dbReference>
<feature type="domain" description="Four-carbon acid sugar kinase N-terminal" evidence="1">
    <location>
        <begin position="13"/>
        <end position="237"/>
    </location>
</feature>
<dbReference type="SUPFAM" id="SSF142764">
    <property type="entry name" value="YgbK-like"/>
    <property type="match status" value="1"/>
</dbReference>
<dbReference type="EMBL" id="LAZR01006171">
    <property type="protein sequence ID" value="KKM94173.1"/>
    <property type="molecule type" value="Genomic_DNA"/>
</dbReference>
<protein>
    <recommendedName>
        <fullName evidence="1">Four-carbon acid sugar kinase N-terminal domain-containing protein</fullName>
    </recommendedName>
</protein>
<dbReference type="InterPro" id="IPR037051">
    <property type="entry name" value="4-carb_acid_sugar_kinase_N_sf"/>
</dbReference>
<dbReference type="Gene3D" id="3.40.50.10840">
    <property type="entry name" value="Putative sugar-binding, N-terminal domain"/>
    <property type="match status" value="1"/>
</dbReference>
<comment type="caution">
    <text evidence="2">The sequence shown here is derived from an EMBL/GenBank/DDBJ whole genome shotgun (WGS) entry which is preliminary data.</text>
</comment>
<sequence>MIRIDDYQMNAVIVIADDLTGAHEIGMILVGSKKRSFVLIGEPGDAEIESLLNYYDALVIDLDSRHLDGKRAYQRVKALLGCSEKIRSGLMYKKIDSTVRGNLAEEIDAILDEKLADIVFFVPALPEMKRITVGGYHLVNHIPVGKTQYSEGIESSKVSYLPTLIREKSRYEVDIIPLQVVQSGYEETIKYSRTCYEKGARILVGDACTNEDLGIIREAILRIDLKILPVGSAGLFRQFFPPRSFRDT</sequence>
<evidence type="ECO:0000259" key="1">
    <source>
        <dbReference type="Pfam" id="PF07005"/>
    </source>
</evidence>
<name>A0A0F9LLA7_9ZZZZ</name>
<reference evidence="2" key="1">
    <citation type="journal article" date="2015" name="Nature">
        <title>Complex archaea that bridge the gap between prokaryotes and eukaryotes.</title>
        <authorList>
            <person name="Spang A."/>
            <person name="Saw J.H."/>
            <person name="Jorgensen S.L."/>
            <person name="Zaremba-Niedzwiedzka K."/>
            <person name="Martijn J."/>
            <person name="Lind A.E."/>
            <person name="van Eijk R."/>
            <person name="Schleper C."/>
            <person name="Guy L."/>
            <person name="Ettema T.J."/>
        </authorList>
    </citation>
    <scope>NUCLEOTIDE SEQUENCE</scope>
</reference>
<dbReference type="AlphaFoldDB" id="A0A0F9LLA7"/>
<organism evidence="2">
    <name type="scientific">marine sediment metagenome</name>
    <dbReference type="NCBI Taxonomy" id="412755"/>
    <lineage>
        <taxon>unclassified sequences</taxon>
        <taxon>metagenomes</taxon>
        <taxon>ecological metagenomes</taxon>
    </lineage>
</organism>
<gene>
    <name evidence="2" type="ORF">LCGC14_1201030</name>
</gene>
<feature type="non-terminal residue" evidence="2">
    <location>
        <position position="248"/>
    </location>
</feature>